<dbReference type="AlphaFoldDB" id="A0A6H1ZKY4"/>
<reference evidence="1" key="1">
    <citation type="submission" date="2020-03" db="EMBL/GenBank/DDBJ databases">
        <title>The deep terrestrial virosphere.</title>
        <authorList>
            <person name="Holmfeldt K."/>
            <person name="Nilsson E."/>
            <person name="Simone D."/>
            <person name="Lopez-Fernandez M."/>
            <person name="Wu X."/>
            <person name="de Brujin I."/>
            <person name="Lundin D."/>
            <person name="Andersson A."/>
            <person name="Bertilsson S."/>
            <person name="Dopson M."/>
        </authorList>
    </citation>
    <scope>NUCLEOTIDE SEQUENCE</scope>
    <source>
        <strain evidence="1">TM448A00866</strain>
        <strain evidence="2">TM448B03576</strain>
    </source>
</reference>
<sequence>MSVMISGARIDSIELIRKDEGVEFKANYSLVKDDGTVMAKQSVNGYGDIKLNLSAEMAKAIQGVTKQLKKEIESIIGITEE</sequence>
<evidence type="ECO:0000313" key="1">
    <source>
        <dbReference type="EMBL" id="QJA48188.1"/>
    </source>
</evidence>
<accession>A0A6H1ZKY4</accession>
<dbReference type="EMBL" id="MT145026">
    <property type="protein sequence ID" value="QJI02740.1"/>
    <property type="molecule type" value="Genomic_DNA"/>
</dbReference>
<proteinExistence type="predicted"/>
<gene>
    <name evidence="1" type="ORF">TM448A00866_0003</name>
    <name evidence="2" type="ORF">TM448B03576_0008</name>
</gene>
<dbReference type="EMBL" id="MT144075">
    <property type="protein sequence ID" value="QJA48188.1"/>
    <property type="molecule type" value="Genomic_DNA"/>
</dbReference>
<organism evidence="1">
    <name type="scientific">viral metagenome</name>
    <dbReference type="NCBI Taxonomy" id="1070528"/>
    <lineage>
        <taxon>unclassified sequences</taxon>
        <taxon>metagenomes</taxon>
        <taxon>organismal metagenomes</taxon>
    </lineage>
</organism>
<name>A0A6H1ZKY4_9ZZZZ</name>
<protein>
    <submittedName>
        <fullName evidence="1">Uncharacterized protein</fullName>
    </submittedName>
</protein>
<evidence type="ECO:0000313" key="2">
    <source>
        <dbReference type="EMBL" id="QJI02740.1"/>
    </source>
</evidence>